<protein>
    <submittedName>
        <fullName evidence="1">Uncharacterized protein</fullName>
    </submittedName>
</protein>
<comment type="caution">
    <text evidence="1">The sequence shown here is derived from an EMBL/GenBank/DDBJ whole genome shotgun (WGS) entry which is preliminary data.</text>
</comment>
<reference evidence="1" key="1">
    <citation type="journal article" date="2023" name="DNA Res.">
        <title>Chromosome-level genome assembly of Phrynocephalus forsythii using third-generation DNA sequencing and Hi-C analysis.</title>
        <authorList>
            <person name="Qi Y."/>
            <person name="Zhao W."/>
            <person name="Zhao Y."/>
            <person name="Niu C."/>
            <person name="Cao S."/>
            <person name="Zhang Y."/>
        </authorList>
    </citation>
    <scope>NUCLEOTIDE SEQUENCE</scope>
    <source>
        <tissue evidence="1">Muscle</tissue>
    </source>
</reference>
<accession>A0A9Q0XLP3</accession>
<sequence length="119" mass="13714">MAVANTDREMGSWKRSFHTDTVLNMMLLKVVKIYIFWTAPPQIPQLVWPVELALFEATYPRGKSIQYIKSAHRQPPVGSYQDMAAVGVLMELEKERQGHPRRCGPMPWAGLAWKDWSSR</sequence>
<keyword evidence="2" id="KW-1185">Reference proteome</keyword>
<dbReference type="AlphaFoldDB" id="A0A9Q0XLP3"/>
<name>A0A9Q0XLP3_9SAUR</name>
<evidence type="ECO:0000313" key="1">
    <source>
        <dbReference type="EMBL" id="KAJ7317705.1"/>
    </source>
</evidence>
<proteinExistence type="predicted"/>
<evidence type="ECO:0000313" key="2">
    <source>
        <dbReference type="Proteomes" id="UP001142489"/>
    </source>
</evidence>
<dbReference type="EMBL" id="JAPFRF010000011">
    <property type="protein sequence ID" value="KAJ7317705.1"/>
    <property type="molecule type" value="Genomic_DNA"/>
</dbReference>
<gene>
    <name evidence="1" type="ORF">JRQ81_003867</name>
</gene>
<organism evidence="1 2">
    <name type="scientific">Phrynocephalus forsythii</name>
    <dbReference type="NCBI Taxonomy" id="171643"/>
    <lineage>
        <taxon>Eukaryota</taxon>
        <taxon>Metazoa</taxon>
        <taxon>Chordata</taxon>
        <taxon>Craniata</taxon>
        <taxon>Vertebrata</taxon>
        <taxon>Euteleostomi</taxon>
        <taxon>Lepidosauria</taxon>
        <taxon>Squamata</taxon>
        <taxon>Bifurcata</taxon>
        <taxon>Unidentata</taxon>
        <taxon>Episquamata</taxon>
        <taxon>Toxicofera</taxon>
        <taxon>Iguania</taxon>
        <taxon>Acrodonta</taxon>
        <taxon>Agamidae</taxon>
        <taxon>Agaminae</taxon>
        <taxon>Phrynocephalus</taxon>
    </lineage>
</organism>
<dbReference type="Proteomes" id="UP001142489">
    <property type="component" value="Unassembled WGS sequence"/>
</dbReference>